<name>A0A0C4YLK3_9BURK</name>
<dbReference type="OrthoDB" id="9811754at2"/>
<dbReference type="GO" id="GO:0055085">
    <property type="term" value="P:transmembrane transport"/>
    <property type="evidence" value="ECO:0007669"/>
    <property type="project" value="InterPro"/>
</dbReference>
<evidence type="ECO:0000313" key="5">
    <source>
        <dbReference type="Proteomes" id="UP000031843"/>
    </source>
</evidence>
<protein>
    <submittedName>
        <fullName evidence="4">Membrane fusion component of tripartite multidrug resistance system</fullName>
    </submittedName>
</protein>
<dbReference type="EMBL" id="CP010537">
    <property type="protein sequence ID" value="AJG22904.1"/>
    <property type="molecule type" value="Genomic_DNA"/>
</dbReference>
<evidence type="ECO:0000259" key="3">
    <source>
        <dbReference type="Pfam" id="PF25954"/>
    </source>
</evidence>
<dbReference type="InterPro" id="IPR058792">
    <property type="entry name" value="Beta-barrel_RND_2"/>
</dbReference>
<dbReference type="Pfam" id="PF25917">
    <property type="entry name" value="BSH_RND"/>
    <property type="match status" value="1"/>
</dbReference>
<dbReference type="KEGG" id="cbw:RR42_s1316"/>
<dbReference type="Proteomes" id="UP000031843">
    <property type="component" value="Chromosome secondary"/>
</dbReference>
<dbReference type="STRING" id="68895.RR42_s1316"/>
<feature type="transmembrane region" description="Helical" evidence="1">
    <location>
        <begin position="28"/>
        <end position="49"/>
    </location>
</feature>
<dbReference type="InterPro" id="IPR050739">
    <property type="entry name" value="MFP"/>
</dbReference>
<dbReference type="PANTHER" id="PTHR30386:SF24">
    <property type="entry name" value="MULTIDRUG RESISTANCE EFFLUX PUMP"/>
    <property type="match status" value="1"/>
</dbReference>
<dbReference type="SUPFAM" id="SSF111369">
    <property type="entry name" value="HlyD-like secretion proteins"/>
    <property type="match status" value="2"/>
</dbReference>
<feature type="domain" description="Multidrug resistance protein MdtA-like barrel-sandwich hybrid" evidence="2">
    <location>
        <begin position="69"/>
        <end position="263"/>
    </location>
</feature>
<keyword evidence="1" id="KW-0472">Membrane</keyword>
<dbReference type="Gene3D" id="2.40.50.100">
    <property type="match status" value="1"/>
</dbReference>
<sequence length="370" mass="39104">MTSDITAERAGPAPIPVASKPRISRKRLILTGALIAAGLGAATYGQHWWTHGRFLQSTDDAYVGGEVTVIAPKVPGYLAQVLVTDNQQVHAGDLLARIDDRDYRAALAKAEGAVAAQQALLANLDATRSLQEAVIGQARAAVTAVNADTLRSRDDQARYQSLAAKSAVSVQSAQKADSDYKQALANTQKAQASLLAAQRQVDVIATQKLQAQAALAQAVAERDIARLNLGYTELRAPIDGTIGNRRARVGAYAAGGAQLLSVVPARGLWVDANFKEGQLAHLRPGMRATVEADVLPGRVFHGRVLSLAPATGAQFSVLPPENATGNFTKIVQRVPVRIMLDDNEAALAMLRPGLSVLAQVDSRADAQVQP</sequence>
<keyword evidence="1" id="KW-0812">Transmembrane</keyword>
<keyword evidence="5" id="KW-1185">Reference proteome</keyword>
<evidence type="ECO:0000313" key="4">
    <source>
        <dbReference type="EMBL" id="AJG22904.1"/>
    </source>
</evidence>
<evidence type="ECO:0000256" key="1">
    <source>
        <dbReference type="SAM" id="Phobius"/>
    </source>
</evidence>
<dbReference type="Pfam" id="PF25954">
    <property type="entry name" value="Beta-barrel_RND_2"/>
    <property type="match status" value="1"/>
</dbReference>
<organism evidence="4 5">
    <name type="scientific">Cupriavidus basilensis</name>
    <dbReference type="NCBI Taxonomy" id="68895"/>
    <lineage>
        <taxon>Bacteria</taxon>
        <taxon>Pseudomonadati</taxon>
        <taxon>Pseudomonadota</taxon>
        <taxon>Betaproteobacteria</taxon>
        <taxon>Burkholderiales</taxon>
        <taxon>Burkholderiaceae</taxon>
        <taxon>Cupriavidus</taxon>
    </lineage>
</organism>
<dbReference type="RefSeq" id="WP_043354560.1">
    <property type="nucleotide sequence ID" value="NZ_CP010537.1"/>
</dbReference>
<keyword evidence="1" id="KW-1133">Transmembrane helix</keyword>
<feature type="domain" description="CusB-like beta-barrel" evidence="3">
    <location>
        <begin position="268"/>
        <end position="311"/>
    </location>
</feature>
<evidence type="ECO:0000259" key="2">
    <source>
        <dbReference type="Pfam" id="PF25917"/>
    </source>
</evidence>
<reference evidence="4 5" key="1">
    <citation type="journal article" date="2015" name="Genome Announc.">
        <title>Complete Genome Sequence of Cupriavidus basilensis 4G11, Isolated from the Oak Ridge Field Research Center Site.</title>
        <authorList>
            <person name="Ray J."/>
            <person name="Waters R.J."/>
            <person name="Skerker J.M."/>
            <person name="Kuehl J.V."/>
            <person name="Price M.N."/>
            <person name="Huang J."/>
            <person name="Chakraborty R."/>
            <person name="Arkin A.P."/>
            <person name="Deutschbauer A."/>
        </authorList>
    </citation>
    <scope>NUCLEOTIDE SEQUENCE [LARGE SCALE GENOMIC DNA]</scope>
    <source>
        <strain evidence="4">4G11</strain>
    </source>
</reference>
<dbReference type="AlphaFoldDB" id="A0A0C4YLK3"/>
<gene>
    <name evidence="4" type="ORF">RR42_s1316</name>
</gene>
<dbReference type="InterPro" id="IPR058625">
    <property type="entry name" value="MdtA-like_BSH"/>
</dbReference>
<dbReference type="PANTHER" id="PTHR30386">
    <property type="entry name" value="MEMBRANE FUSION SUBUNIT OF EMRAB-TOLC MULTIDRUG EFFLUX PUMP"/>
    <property type="match status" value="1"/>
</dbReference>
<proteinExistence type="predicted"/>
<dbReference type="Gene3D" id="2.40.30.170">
    <property type="match status" value="1"/>
</dbReference>
<accession>A0A0C4YLK3</accession>